<dbReference type="Gene3D" id="3.40.50.300">
    <property type="entry name" value="P-loop containing nucleotide triphosphate hydrolases"/>
    <property type="match status" value="2"/>
</dbReference>
<dbReference type="OrthoDB" id="9762834at2"/>
<dbReference type="GO" id="GO:0008854">
    <property type="term" value="F:exodeoxyribonuclease V activity"/>
    <property type="evidence" value="ECO:0007669"/>
    <property type="project" value="InterPro"/>
</dbReference>
<evidence type="ECO:0000256" key="9">
    <source>
        <dbReference type="ARBA" id="ARBA00023204"/>
    </source>
</evidence>
<evidence type="ECO:0000313" key="12">
    <source>
        <dbReference type="EMBL" id="ROO25975.1"/>
    </source>
</evidence>
<dbReference type="PANTHER" id="PTHR30591">
    <property type="entry name" value="RECBCD ENZYME SUBUNIT RECC"/>
    <property type="match status" value="1"/>
</dbReference>
<accession>A0A423PK50</accession>
<proteinExistence type="inferred from homology"/>
<dbReference type="NCBIfam" id="TIGR01450">
    <property type="entry name" value="recC"/>
    <property type="match status" value="1"/>
</dbReference>
<reference evidence="12 13" key="1">
    <citation type="submission" date="2013-10" db="EMBL/GenBank/DDBJ databases">
        <title>Salinisphaera halophila YIM 95161 Genome Sequencing.</title>
        <authorList>
            <person name="Lai Q."/>
            <person name="Li C."/>
            <person name="Shao Z."/>
        </authorList>
    </citation>
    <scope>NUCLEOTIDE SEQUENCE [LARGE SCALE GENOMIC DNA]</scope>
    <source>
        <strain evidence="12 13">YIM 95161</strain>
    </source>
</reference>
<dbReference type="GO" id="GO:0005524">
    <property type="term" value="F:ATP binding"/>
    <property type="evidence" value="ECO:0007669"/>
    <property type="project" value="UniProtKB-UniRule"/>
</dbReference>
<evidence type="ECO:0000256" key="10">
    <source>
        <dbReference type="HAMAP-Rule" id="MF_01486"/>
    </source>
</evidence>
<name>A0A423PK50_9GAMM</name>
<evidence type="ECO:0000256" key="8">
    <source>
        <dbReference type="ARBA" id="ARBA00023125"/>
    </source>
</evidence>
<dbReference type="InterPro" id="IPR011335">
    <property type="entry name" value="Restrct_endonuc-II-like"/>
</dbReference>
<dbReference type="InterPro" id="IPR006697">
    <property type="entry name" value="RecC"/>
</dbReference>
<evidence type="ECO:0000256" key="3">
    <source>
        <dbReference type="ARBA" id="ARBA00022763"/>
    </source>
</evidence>
<dbReference type="GO" id="GO:0009338">
    <property type="term" value="C:exodeoxyribonuclease V complex"/>
    <property type="evidence" value="ECO:0007669"/>
    <property type="project" value="InterPro"/>
</dbReference>
<dbReference type="PIRSF" id="PIRSF000980">
    <property type="entry name" value="RecC"/>
    <property type="match status" value="1"/>
</dbReference>
<comment type="subunit">
    <text evidence="10">Heterotrimer of RecB, RecC and RecD. All subunits contribute to DNA-binding.</text>
</comment>
<dbReference type="GO" id="GO:0003678">
    <property type="term" value="F:DNA helicase activity"/>
    <property type="evidence" value="ECO:0007669"/>
    <property type="project" value="UniProtKB-UniRule"/>
</dbReference>
<evidence type="ECO:0000256" key="1">
    <source>
        <dbReference type="ARBA" id="ARBA00022722"/>
    </source>
</evidence>
<organism evidence="12 13">
    <name type="scientific">Salinisphaera orenii YIM 95161</name>
    <dbReference type="NCBI Taxonomy" id="1051139"/>
    <lineage>
        <taxon>Bacteria</taxon>
        <taxon>Pseudomonadati</taxon>
        <taxon>Pseudomonadota</taxon>
        <taxon>Gammaproteobacteria</taxon>
        <taxon>Salinisphaerales</taxon>
        <taxon>Salinisphaeraceae</taxon>
        <taxon>Salinisphaera</taxon>
    </lineage>
</organism>
<keyword evidence="9 10" id="KW-0234">DNA repair</keyword>
<comment type="similarity">
    <text evidence="10">Belongs to the RecC family.</text>
</comment>
<dbReference type="PANTHER" id="PTHR30591:SF1">
    <property type="entry name" value="RECBCD ENZYME SUBUNIT RECC"/>
    <property type="match status" value="1"/>
</dbReference>
<evidence type="ECO:0000256" key="7">
    <source>
        <dbReference type="ARBA" id="ARBA00022840"/>
    </source>
</evidence>
<dbReference type="Pfam" id="PF17946">
    <property type="entry name" value="RecC_C"/>
    <property type="match status" value="1"/>
</dbReference>
<feature type="domain" description="RecC C-terminal" evidence="11">
    <location>
        <begin position="836"/>
        <end position="1058"/>
    </location>
</feature>
<evidence type="ECO:0000256" key="2">
    <source>
        <dbReference type="ARBA" id="ARBA00022741"/>
    </source>
</evidence>
<dbReference type="InterPro" id="IPR027417">
    <property type="entry name" value="P-loop_NTPase"/>
</dbReference>
<dbReference type="InterPro" id="IPR013986">
    <property type="entry name" value="DExx_box_DNA_helicase_dom_sf"/>
</dbReference>
<keyword evidence="7 10" id="KW-0067">ATP-binding</keyword>
<keyword evidence="4 10" id="KW-0378">Hydrolase</keyword>
<sequence length="1141" mass="125904">MFYLYHHNDLGRLAELLGALRLARPASPLATDTLLAPNQGIGRWLAIQLAESEGIAANLDVELPGGWIWKLLREVEPAAPRGQHFEADCLPWHLYAALPAMAREIPAVADYLGDPVDEVRRYQLARQLADVFDKYLVYRADMLARWEAGDTPATNPGRWQAQVWRWLTQPQRLGRTHRARVLTDFIQRLSYDTALQARVTAWCPAQLYCFGLVALAPDHLRLLYALAEHIDVHFLLPNPSEAYWGDITAGRLSLELPASEGADTNALLPGEAAVEAGHPLLGALGRMARDTLRVLYSDEFAGMIEPELGALMAYDIPARDTLLHRIQADIVELDCSDPPQGMADDDTSLEVHACHSPLREIQVLQDQLLDRLTADDRRVAAGEIAADERLAPRDIIVMLPDVAAYAPAIEAVFGGAPADRYLPFGLADRARSAAHPIVTCVAALLDLPLWRWEASALLDLLAVPAVMRRFGLSAGELDAITDWVGAAGIRWGRNASHRAELGAGAFEQNSWRFGLDRLLLGVAQADDETLVDGVAPWSDLEGGITAALGKLWRFEQTLAETADTLAQAAEPGVWQTRLNQLVDRLVAPAPDAPDEQRAVDGLRKLFAQFEAAESCTSEIPLSPARDTDPTRPDRTISWAAVRDMLRASLETASERQPFLAGGITFCGMVPLRAVPFRMVCVLGMNDDAFPRQDHGRAFNVMFQNPRLGDRNIRDDDRLLFLQALTAARDVFYISHIGQDVHTGEALPPSPIVGETLEFIHRHYFRDWDSKTFRRRLIHEQPMQPFSVRYFSPVEPDPRVFTFAGDWRDATRAAVGARALRAPLLDDSRAPQPETIEAIDLDGLKRFFDHPARAFFRERVKLDLEIEDRRVDDAEPIALDPLAASALRQRLFDSARAAEHAEIDPAPSDLERARGTLPPAPLAAPNYAVEAEAVNALLPIAQAWQAEGTPETVDIQLDDIAGVRVTGRVGQLWPGALRRLRTGKLKARFRLRYWIDYLAVVAAGHDVALELAGFSPKPKDMSLARYVAAVDAATARAELAELVRLYIAGQEQPLAYHPDLDDAYDPEQNKAFDNVSFRFKPGAHVPHHLTRDPYFALLLGDADAPLGDNETDSPFIQAIEAVSGPMNAHLCPPPDDPAAATG</sequence>
<dbReference type="RefSeq" id="WP_123591910.1">
    <property type="nucleotide sequence ID" value="NZ_AYKF01000106.1"/>
</dbReference>
<dbReference type="AlphaFoldDB" id="A0A423PK50"/>
<dbReference type="SUPFAM" id="SSF52540">
    <property type="entry name" value="P-loop containing nucleoside triphosphate hydrolases"/>
    <property type="match status" value="2"/>
</dbReference>
<keyword evidence="1 10" id="KW-0540">Nuclease</keyword>
<protein>
    <recommendedName>
        <fullName evidence="10">RecBCD enzyme subunit RecC</fullName>
    </recommendedName>
    <alternativeName>
        <fullName evidence="10">Exonuclease V subunit RecC</fullName>
        <shortName evidence="10">ExoV subunit RecC</shortName>
    </alternativeName>
    <alternativeName>
        <fullName evidence="10">Helicase/nuclease RecBCD subunit RecC</fullName>
    </alternativeName>
</protein>
<dbReference type="GO" id="GO:0000724">
    <property type="term" value="P:double-strand break repair via homologous recombination"/>
    <property type="evidence" value="ECO:0007669"/>
    <property type="project" value="UniProtKB-UniRule"/>
</dbReference>
<evidence type="ECO:0000259" key="11">
    <source>
        <dbReference type="Pfam" id="PF17946"/>
    </source>
</evidence>
<dbReference type="Gene3D" id="3.40.50.10930">
    <property type="match status" value="1"/>
</dbReference>
<keyword evidence="2 10" id="KW-0547">Nucleotide-binding</keyword>
<dbReference type="Proteomes" id="UP000285123">
    <property type="component" value="Unassembled WGS sequence"/>
</dbReference>
<comment type="miscellaneous">
    <text evidence="10">In the RecBCD complex, RecB has a slow 3'-5' helicase, an exonuclease activity and loads RecA onto ssDNA, RecD has a fast 5'-3' helicase activity, while RecC stimulates the ATPase and processivity of the RecB helicase and contributes to recognition of the Chi site.</text>
</comment>
<evidence type="ECO:0000256" key="4">
    <source>
        <dbReference type="ARBA" id="ARBA00022801"/>
    </source>
</evidence>
<gene>
    <name evidence="10" type="primary">recC</name>
    <name evidence="12" type="ORF">SAHL_13385</name>
</gene>
<dbReference type="SUPFAM" id="SSF52980">
    <property type="entry name" value="Restriction endonuclease-like"/>
    <property type="match status" value="1"/>
</dbReference>
<comment type="function">
    <text evidence="10">A helicase/nuclease that prepares dsDNA breaks (DSB) for recombinational DNA repair. Binds to DSBs and unwinds DNA via a highly rapid and processive ATP-dependent bidirectional helicase activity. Unwinds dsDNA until it encounters a Chi (crossover hotspot instigator) sequence from the 3' direction. Cuts ssDNA a few nucleotides 3' to the Chi site. The properties and activities of the enzyme are changed at Chi. The Chi-altered holoenzyme produces a long 3'-ssDNA overhang and facilitates RecA-binding to the ssDNA for homologous DNA recombination and repair. Holoenzyme degrades any linearized DNA that is unable to undergo homologous recombination. In the holoenzyme this subunit recognizes the wild-type Chi sequence, and when added to isolated RecB increases its ATP-dependent helicase processivity.</text>
</comment>
<dbReference type="EMBL" id="AYKF01000106">
    <property type="protein sequence ID" value="ROO25975.1"/>
    <property type="molecule type" value="Genomic_DNA"/>
</dbReference>
<dbReference type="GO" id="GO:0003677">
    <property type="term" value="F:DNA binding"/>
    <property type="evidence" value="ECO:0007669"/>
    <property type="project" value="UniProtKB-UniRule"/>
</dbReference>
<dbReference type="Pfam" id="PF04257">
    <property type="entry name" value="Exonuc_V_gamma"/>
    <property type="match status" value="1"/>
</dbReference>
<evidence type="ECO:0000256" key="5">
    <source>
        <dbReference type="ARBA" id="ARBA00022806"/>
    </source>
</evidence>
<keyword evidence="5 10" id="KW-0347">Helicase</keyword>
<dbReference type="Gene3D" id="1.10.10.160">
    <property type="match status" value="1"/>
</dbReference>
<comment type="caution">
    <text evidence="12">The sequence shown here is derived from an EMBL/GenBank/DDBJ whole genome shotgun (WGS) entry which is preliminary data.</text>
</comment>
<evidence type="ECO:0000256" key="6">
    <source>
        <dbReference type="ARBA" id="ARBA00022839"/>
    </source>
</evidence>
<keyword evidence="6 10" id="KW-0269">Exonuclease</keyword>
<keyword evidence="8 10" id="KW-0238">DNA-binding</keyword>
<keyword evidence="3 10" id="KW-0227">DNA damage</keyword>
<dbReference type="InterPro" id="IPR041500">
    <property type="entry name" value="RecC_C"/>
</dbReference>
<dbReference type="HAMAP" id="MF_01486">
    <property type="entry name" value="RecC"/>
    <property type="match status" value="1"/>
</dbReference>
<evidence type="ECO:0000313" key="13">
    <source>
        <dbReference type="Proteomes" id="UP000285123"/>
    </source>
</evidence>